<accession>A0AAW4W492</accession>
<reference evidence="1 2" key="1">
    <citation type="submission" date="2021-10" db="EMBL/GenBank/DDBJ databases">
        <title>Anaerobic single-cell dispensing facilitates the cultivation of human gut bacteria.</title>
        <authorList>
            <person name="Afrizal A."/>
        </authorList>
    </citation>
    <scope>NUCLEOTIDE SEQUENCE [LARGE SCALE GENOMIC DNA]</scope>
    <source>
        <strain evidence="1 2">CLA-AA-H270</strain>
    </source>
</reference>
<dbReference type="EMBL" id="JAJEPX010000049">
    <property type="protein sequence ID" value="MCC2177726.1"/>
    <property type="molecule type" value="Genomic_DNA"/>
</dbReference>
<keyword evidence="2" id="KW-1185">Reference proteome</keyword>
<dbReference type="Proteomes" id="UP001298753">
    <property type="component" value="Unassembled WGS sequence"/>
</dbReference>
<comment type="caution">
    <text evidence="1">The sequence shown here is derived from an EMBL/GenBank/DDBJ whole genome shotgun (WGS) entry which is preliminary data.</text>
</comment>
<protein>
    <submittedName>
        <fullName evidence="1">Uncharacterized protein</fullName>
    </submittedName>
</protein>
<name>A0AAW4W492_9FIRM</name>
<evidence type="ECO:0000313" key="1">
    <source>
        <dbReference type="EMBL" id="MCC2177726.1"/>
    </source>
</evidence>
<proteinExistence type="predicted"/>
<sequence>MKKQHGARCAFLIPKIGGLYKPNPHILYDVFIIPLPLLSLQRKLYKNTGQNDKKITNITPCGKLRI</sequence>
<dbReference type="AlphaFoldDB" id="A0AAW4W492"/>
<organism evidence="1 2">
    <name type="scientific">Agathobaculum butyriciproducens</name>
    <dbReference type="NCBI Taxonomy" id="1628085"/>
    <lineage>
        <taxon>Bacteria</taxon>
        <taxon>Bacillati</taxon>
        <taxon>Bacillota</taxon>
        <taxon>Clostridia</taxon>
        <taxon>Eubacteriales</taxon>
        <taxon>Butyricicoccaceae</taxon>
        <taxon>Agathobaculum</taxon>
    </lineage>
</organism>
<evidence type="ECO:0000313" key="2">
    <source>
        <dbReference type="Proteomes" id="UP001298753"/>
    </source>
</evidence>
<gene>
    <name evidence="1" type="ORF">LKD22_11430</name>
</gene>